<evidence type="ECO:0000256" key="3">
    <source>
        <dbReference type="ARBA" id="ARBA00008655"/>
    </source>
</evidence>
<dbReference type="InterPro" id="IPR045252">
    <property type="entry name" value="LPCAT1-like"/>
</dbReference>
<keyword evidence="16" id="KW-1185">Reference proteome</keyword>
<evidence type="ECO:0000259" key="14">
    <source>
        <dbReference type="SMART" id="SM00563"/>
    </source>
</evidence>
<feature type="domain" description="Phospholipid/glycerol acyltransferase" evidence="14">
    <location>
        <begin position="122"/>
        <end position="229"/>
    </location>
</feature>
<dbReference type="PANTHER" id="PTHR23063">
    <property type="entry name" value="PHOSPHOLIPID ACYLTRANSFERASE"/>
    <property type="match status" value="1"/>
</dbReference>
<organism evidence="15 16">
    <name type="scientific">Tritrichomonas musculus</name>
    <dbReference type="NCBI Taxonomy" id="1915356"/>
    <lineage>
        <taxon>Eukaryota</taxon>
        <taxon>Metamonada</taxon>
        <taxon>Parabasalia</taxon>
        <taxon>Tritrichomonadida</taxon>
        <taxon>Tritrichomonadidae</taxon>
        <taxon>Tritrichomonas</taxon>
    </lineage>
</organism>
<evidence type="ECO:0000256" key="1">
    <source>
        <dbReference type="ARBA" id="ARBA00004370"/>
    </source>
</evidence>
<evidence type="ECO:0000256" key="5">
    <source>
        <dbReference type="ARBA" id="ARBA00022679"/>
    </source>
</evidence>
<gene>
    <name evidence="15" type="ORF">M9Y10_002314</name>
</gene>
<keyword evidence="8" id="KW-0443">Lipid metabolism</keyword>
<evidence type="ECO:0000256" key="6">
    <source>
        <dbReference type="ARBA" id="ARBA00022692"/>
    </source>
</evidence>
<comment type="similarity">
    <text evidence="3">Belongs to the 1-acyl-sn-glycerol-3-phosphate acyltransferase family.</text>
</comment>
<evidence type="ECO:0000313" key="15">
    <source>
        <dbReference type="EMBL" id="KAK8899991.1"/>
    </source>
</evidence>
<keyword evidence="7 13" id="KW-1133">Transmembrane helix</keyword>
<dbReference type="CDD" id="cd07991">
    <property type="entry name" value="LPLAT_LPCAT1-like"/>
    <property type="match status" value="1"/>
</dbReference>
<dbReference type="EMBL" id="JAPFFF010000001">
    <property type="protein sequence ID" value="KAK8899991.1"/>
    <property type="molecule type" value="Genomic_DNA"/>
</dbReference>
<keyword evidence="6 13" id="KW-0812">Transmembrane</keyword>
<keyword evidence="5" id="KW-0808">Transferase</keyword>
<sequence length="310" mass="36496">MLTCIPYQNEKYKNQNEQQEISDEEMMNLNKGPFFTWYHRVYQVLMFFIFLGPLRLIVLAVSFIICSIITISWSEIVKLLNFDLNKQRHLIISNARIWLRIFLFCMGIGWISVDGKFDDEARFMICNHIGLLDPIIMIQIRFVSFVIKKEFSKIPVIHNLIDVCDPIYVERSKQCGYTKKIIDQADNKDKDQIMIFPEGTVCNGNYMLKFHRSAFLTNYKVQPIVMQFWTPFMPKGWNTFAFLDQSAIDLVWDHLSMPFSICKIKVLPTIRHDTEKEDIDSFVTNTQLMMANILGIKAVNRSSHEFFRIN</sequence>
<evidence type="ECO:0000313" key="16">
    <source>
        <dbReference type="Proteomes" id="UP001470230"/>
    </source>
</evidence>
<feature type="transmembrane region" description="Helical" evidence="13">
    <location>
        <begin position="44"/>
        <end position="76"/>
    </location>
</feature>
<dbReference type="PANTHER" id="PTHR23063:SF52">
    <property type="entry name" value="LYSOPHOSPHATIDYLCHOLINE ACYLTRANSFERASE"/>
    <property type="match status" value="1"/>
</dbReference>
<comment type="subcellular location">
    <subcellularLocation>
        <location evidence="1">Membrane</location>
    </subcellularLocation>
</comment>
<protein>
    <submittedName>
        <fullName evidence="15">Ancient ubiquitous protein 1</fullName>
    </submittedName>
</protein>
<name>A0ABR2LAH5_9EUKA</name>
<keyword evidence="4" id="KW-0444">Lipid biosynthesis</keyword>
<proteinExistence type="inferred from homology"/>
<dbReference type="Proteomes" id="UP001470230">
    <property type="component" value="Unassembled WGS sequence"/>
</dbReference>
<evidence type="ECO:0000256" key="11">
    <source>
        <dbReference type="ARBA" id="ARBA00023264"/>
    </source>
</evidence>
<dbReference type="InterPro" id="IPR002123">
    <property type="entry name" value="Plipid/glycerol_acylTrfase"/>
</dbReference>
<evidence type="ECO:0000256" key="2">
    <source>
        <dbReference type="ARBA" id="ARBA00005189"/>
    </source>
</evidence>
<dbReference type="SUPFAM" id="SSF69593">
    <property type="entry name" value="Glycerol-3-phosphate (1)-acyltransferase"/>
    <property type="match status" value="1"/>
</dbReference>
<evidence type="ECO:0000256" key="13">
    <source>
        <dbReference type="SAM" id="Phobius"/>
    </source>
</evidence>
<evidence type="ECO:0000256" key="7">
    <source>
        <dbReference type="ARBA" id="ARBA00022989"/>
    </source>
</evidence>
<feature type="transmembrane region" description="Helical" evidence="13">
    <location>
        <begin position="97"/>
        <end position="113"/>
    </location>
</feature>
<keyword evidence="12" id="KW-0012">Acyltransferase</keyword>
<evidence type="ECO:0000256" key="10">
    <source>
        <dbReference type="ARBA" id="ARBA00023209"/>
    </source>
</evidence>
<accession>A0ABR2LAH5</accession>
<evidence type="ECO:0000256" key="8">
    <source>
        <dbReference type="ARBA" id="ARBA00023098"/>
    </source>
</evidence>
<dbReference type="Pfam" id="PF01553">
    <property type="entry name" value="Acyltransferase"/>
    <property type="match status" value="1"/>
</dbReference>
<comment type="pathway">
    <text evidence="2">Lipid metabolism.</text>
</comment>
<evidence type="ECO:0000256" key="12">
    <source>
        <dbReference type="ARBA" id="ARBA00023315"/>
    </source>
</evidence>
<reference evidence="15 16" key="1">
    <citation type="submission" date="2024-04" db="EMBL/GenBank/DDBJ databases">
        <title>Tritrichomonas musculus Genome.</title>
        <authorList>
            <person name="Alves-Ferreira E."/>
            <person name="Grigg M."/>
            <person name="Lorenzi H."/>
            <person name="Galac M."/>
        </authorList>
    </citation>
    <scope>NUCLEOTIDE SEQUENCE [LARGE SCALE GENOMIC DNA]</scope>
    <source>
        <strain evidence="15 16">EAF2021</strain>
    </source>
</reference>
<keyword evidence="9 13" id="KW-0472">Membrane</keyword>
<dbReference type="SMART" id="SM00563">
    <property type="entry name" value="PlsC"/>
    <property type="match status" value="1"/>
</dbReference>
<evidence type="ECO:0000256" key="9">
    <source>
        <dbReference type="ARBA" id="ARBA00023136"/>
    </source>
</evidence>
<comment type="caution">
    <text evidence="15">The sequence shown here is derived from an EMBL/GenBank/DDBJ whole genome shotgun (WGS) entry which is preliminary data.</text>
</comment>
<keyword evidence="10" id="KW-0594">Phospholipid biosynthesis</keyword>
<evidence type="ECO:0000256" key="4">
    <source>
        <dbReference type="ARBA" id="ARBA00022516"/>
    </source>
</evidence>
<keyword evidence="11" id="KW-1208">Phospholipid metabolism</keyword>